<dbReference type="InterPro" id="IPR049890">
    <property type="entry name" value="VlpA-F-like_signal"/>
</dbReference>
<evidence type="ECO:0000256" key="2">
    <source>
        <dbReference type="ARBA" id="ARBA00022475"/>
    </source>
</evidence>
<dbReference type="PROSITE" id="PS51257">
    <property type="entry name" value="PROKAR_LIPOPROTEIN"/>
    <property type="match status" value="1"/>
</dbReference>
<evidence type="ECO:0000256" key="8">
    <source>
        <dbReference type="SAM" id="SignalP"/>
    </source>
</evidence>
<dbReference type="EMBL" id="SMDN01000001">
    <property type="protein sequence ID" value="TQC54186.1"/>
    <property type="molecule type" value="Genomic_DNA"/>
</dbReference>
<dbReference type="AlphaFoldDB" id="A0A507SSW3"/>
<protein>
    <recommendedName>
        <fullName evidence="11">Lipoprotein</fullName>
    </recommendedName>
</protein>
<keyword evidence="6" id="KW-0564">Palmitate</keyword>
<keyword evidence="10" id="KW-1185">Reference proteome</keyword>
<evidence type="ECO:0000256" key="7">
    <source>
        <dbReference type="ARBA" id="ARBA00023288"/>
    </source>
</evidence>
<evidence type="ECO:0000256" key="3">
    <source>
        <dbReference type="ARBA" id="ARBA00022729"/>
    </source>
</evidence>
<dbReference type="GO" id="GO:0005886">
    <property type="term" value="C:plasma membrane"/>
    <property type="evidence" value="ECO:0007669"/>
    <property type="project" value="UniProtKB-SubCell"/>
</dbReference>
<evidence type="ECO:0000256" key="5">
    <source>
        <dbReference type="ARBA" id="ARBA00023136"/>
    </source>
</evidence>
<evidence type="ECO:0008006" key="11">
    <source>
        <dbReference type="Google" id="ProtNLM"/>
    </source>
</evidence>
<evidence type="ECO:0000256" key="4">
    <source>
        <dbReference type="ARBA" id="ARBA00022737"/>
    </source>
</evidence>
<feature type="signal peptide" evidence="8">
    <location>
        <begin position="1"/>
        <end position="23"/>
    </location>
</feature>
<sequence>MKNKWLISLGAITSSFAAMPLLAAGCSQKGLKLIKNDENLKGKEVDDDSQDDRKKAVYFSVTEEKIDLSKIKLSLIKPIEKDKLFTRKNVEGFTAYFQSFENENQFQFKPDSSDKKVYQGEPFAKLLNIPDGYTITNVQKPVYVSGKGYKNASGFIKLTQEGDGWKATFRLFRKGSKNVDPAVSTEVYELFIPNK</sequence>
<keyword evidence="2" id="KW-1003">Cell membrane</keyword>
<keyword evidence="7" id="KW-0449">Lipoprotein</keyword>
<comment type="subcellular location">
    <subcellularLocation>
        <location evidence="1">Cell membrane</location>
        <topology evidence="1">Lipid-anchor</topology>
    </subcellularLocation>
</comment>
<evidence type="ECO:0000313" key="9">
    <source>
        <dbReference type="EMBL" id="TQC54186.1"/>
    </source>
</evidence>
<feature type="chain" id="PRO_5021186802" description="Lipoprotein" evidence="8">
    <location>
        <begin position="24"/>
        <end position="195"/>
    </location>
</feature>
<dbReference type="Pfam" id="PF07390">
    <property type="entry name" value="P30"/>
    <property type="match status" value="1"/>
</dbReference>
<keyword evidence="3 8" id="KW-0732">Signal</keyword>
<evidence type="ECO:0000256" key="1">
    <source>
        <dbReference type="ARBA" id="ARBA00004193"/>
    </source>
</evidence>
<dbReference type="NCBIfam" id="NF033817">
    <property type="entry name" value="Mplas_variab_LP"/>
    <property type="match status" value="1"/>
</dbReference>
<dbReference type="RefSeq" id="WP_141483598.1">
    <property type="nucleotide sequence ID" value="NZ_SMDN01000001.1"/>
</dbReference>
<gene>
    <name evidence="9" type="ORF">E1I18_00205</name>
</gene>
<dbReference type="OrthoDB" id="402565at2"/>
<comment type="caution">
    <text evidence="9">The sequence shown here is derived from an EMBL/GenBank/DDBJ whole genome shotgun (WGS) entry which is preliminary data.</text>
</comment>
<keyword evidence="4" id="KW-0677">Repeat</keyword>
<dbReference type="Proteomes" id="UP000320801">
    <property type="component" value="Unassembled WGS sequence"/>
</dbReference>
<evidence type="ECO:0000313" key="10">
    <source>
        <dbReference type="Proteomes" id="UP000320801"/>
    </source>
</evidence>
<organism evidence="9 10">
    <name type="scientific">Mycoplasmopsis mucosicanis</name>
    <dbReference type="NCBI Taxonomy" id="458208"/>
    <lineage>
        <taxon>Bacteria</taxon>
        <taxon>Bacillati</taxon>
        <taxon>Mycoplasmatota</taxon>
        <taxon>Mycoplasmoidales</taxon>
        <taxon>Metamycoplasmataceae</taxon>
        <taxon>Mycoplasmopsis</taxon>
    </lineage>
</organism>
<name>A0A507SSW3_9BACT</name>
<evidence type="ECO:0000256" key="6">
    <source>
        <dbReference type="ARBA" id="ARBA00023139"/>
    </source>
</evidence>
<accession>A0A507SSW3</accession>
<keyword evidence="5" id="KW-0472">Membrane</keyword>
<dbReference type="InterPro" id="IPR009975">
    <property type="entry name" value="P30"/>
</dbReference>
<reference evidence="9 10" key="1">
    <citation type="submission" date="2019-03" db="EMBL/GenBank/DDBJ databases">
        <title>Characterization of a novel Mycoplasma cynos real-time PCR assay.</title>
        <authorList>
            <person name="Tallmadge R.L."/>
            <person name="Mitchell P.K."/>
            <person name="Goodman L."/>
        </authorList>
    </citation>
    <scope>NUCLEOTIDE SEQUENCE [LARGE SCALE GENOMIC DNA]</scope>
    <source>
        <strain evidence="9 10">1642</strain>
    </source>
</reference>
<proteinExistence type="predicted"/>